<dbReference type="InterPro" id="IPR001650">
    <property type="entry name" value="Helicase_C-like"/>
</dbReference>
<dbReference type="InterPro" id="IPR027417">
    <property type="entry name" value="P-loop_NTPase"/>
</dbReference>
<keyword evidence="2" id="KW-0547">Nucleotide-binding</keyword>
<dbReference type="PANTHER" id="PTHR45865">
    <property type="entry name" value="E3 UBIQUITIN-PROTEIN LIGASE SHPRH FAMILY MEMBER"/>
    <property type="match status" value="1"/>
</dbReference>
<dbReference type="Pfam" id="PF00176">
    <property type="entry name" value="SNF2-rel_dom"/>
    <property type="match status" value="1"/>
</dbReference>
<dbReference type="EMBL" id="JAKIXB020000002">
    <property type="protein sequence ID" value="KAL1611195.1"/>
    <property type="molecule type" value="Genomic_DNA"/>
</dbReference>
<keyword evidence="5" id="KW-0862">Zinc</keyword>
<dbReference type="InterPro" id="IPR038718">
    <property type="entry name" value="SNF2-like_sf"/>
</dbReference>
<dbReference type="PANTHER" id="PTHR45865:SF1">
    <property type="entry name" value="E3 UBIQUITIN-PROTEIN LIGASE SHPRH"/>
    <property type="match status" value="1"/>
</dbReference>
<keyword evidence="1" id="KW-0479">Metal-binding</keyword>
<dbReference type="Gene3D" id="3.40.50.300">
    <property type="entry name" value="P-loop containing nucleotide triphosphate hydrolases"/>
    <property type="match status" value="2"/>
</dbReference>
<dbReference type="InterPro" id="IPR017907">
    <property type="entry name" value="Znf_RING_CS"/>
</dbReference>
<dbReference type="Pfam" id="PF00271">
    <property type="entry name" value="Helicase_C"/>
    <property type="match status" value="1"/>
</dbReference>
<gene>
    <name evidence="10" type="ORF">SLS59_000836</name>
</gene>
<dbReference type="InterPro" id="IPR000330">
    <property type="entry name" value="SNF2_N"/>
</dbReference>
<evidence type="ECO:0000256" key="5">
    <source>
        <dbReference type="ARBA" id="ARBA00022833"/>
    </source>
</evidence>
<dbReference type="InterPro" id="IPR001841">
    <property type="entry name" value="Znf_RING"/>
</dbReference>
<evidence type="ECO:0000256" key="1">
    <source>
        <dbReference type="ARBA" id="ARBA00022723"/>
    </source>
</evidence>
<proteinExistence type="predicted"/>
<dbReference type="CDD" id="cd18793">
    <property type="entry name" value="SF2_C_SNF"/>
    <property type="match status" value="1"/>
</dbReference>
<dbReference type="SMART" id="SM00184">
    <property type="entry name" value="RING"/>
    <property type="match status" value="1"/>
</dbReference>
<organism evidence="10 11">
    <name type="scientific">Nothophoma quercina</name>
    <dbReference type="NCBI Taxonomy" id="749835"/>
    <lineage>
        <taxon>Eukaryota</taxon>
        <taxon>Fungi</taxon>
        <taxon>Dikarya</taxon>
        <taxon>Ascomycota</taxon>
        <taxon>Pezizomycotina</taxon>
        <taxon>Dothideomycetes</taxon>
        <taxon>Pleosporomycetidae</taxon>
        <taxon>Pleosporales</taxon>
        <taxon>Pleosporineae</taxon>
        <taxon>Didymellaceae</taxon>
        <taxon>Nothophoma</taxon>
    </lineage>
</organism>
<feature type="region of interest" description="Disordered" evidence="8">
    <location>
        <begin position="696"/>
        <end position="718"/>
    </location>
</feature>
<sequence>MVESGVSNAARVARVIPRINAWAVSGTPLRKDIQDLRGLLTFLRCDTFAQNKLVWSRLDKSSFYAIFNQITLRHTKDKVRNDLRLPPQKRAVITIPFTAIEEQNYADLVRQMCDECWLGPEGEPLNADSDPSSPEILERMCEWLVRLRQTCLHAHVGRKNKRALGARNGPLRTVHEVLEIMIEQNSTRWKADARETILNRVKMGHVKAYAGDIENRAENALPFFTKALEETQVYVSMCRQDLEQEQRRLGVSATVLKHDEDSDAEEAEREDMGNIASLRRSLRSFLELEHMCKFFIATTHHQIKDYLDKNPGDTEASLCEEQLETEWYDQAKTIRRELLREVKNTTQRQMNKIEKGKPFEQLPNVEELPDLGGIESRRVLETIDEVSDFLNAQAAKVQEWRTKIVDILLLRLTDDDDDIETTGEEYETSLKAQDELYVSIMALRTLVADRNLAVHGLQDHLINEELKTAIRHARDDDPEKRGHAPELLIEFSKQRAELMSTLHGGSLKGVMAELRSKIVPLQWRAENDDHRAAAESTVLQKHLSSVQNIMSQQIKALLEMEKEQEMFRATMNQRLEYYRQFQHISDTVAAYKEELDEKFDQAAFQIFDYRRSKSLEAVNTLKGKHAYLVNLRAEDQKSAATDCIICQETIEVGVLTTCGHKYCKECINQWWHAHRTCPLCKQKLKSSDFKDISLKPSELPTKADTPPSDSPPQAQASIPKTTDMSIYSDISETTLKEIKMIDLPGSYGSKIDMLAKHLLWIRANDPGAKSVIFSQYRDFLEVLESAFRDWKIVCSNIREKDGIVKFKRDPATEAFLLDAKSDSSGLNLVNATYVFLCEPLINPAIELQAIARVHRIGQQRPTTVFMYLISNTVEEAIYDISVARRLEHMKSSSRPAETSGAATPVAAQEKSLDKANSAEMEAAPLKQLLSKGGGGEAVKNDDLWQCLFGKPRKSPGLRSEEQMRVTVGL</sequence>
<feature type="domain" description="RING-type" evidence="9">
    <location>
        <begin position="643"/>
        <end position="681"/>
    </location>
</feature>
<dbReference type="PROSITE" id="PS50089">
    <property type="entry name" value="ZF_RING_2"/>
    <property type="match status" value="1"/>
</dbReference>
<feature type="region of interest" description="Disordered" evidence="8">
    <location>
        <begin position="950"/>
        <end position="969"/>
    </location>
</feature>
<evidence type="ECO:0000256" key="8">
    <source>
        <dbReference type="SAM" id="MobiDB-lite"/>
    </source>
</evidence>
<dbReference type="Proteomes" id="UP001521222">
    <property type="component" value="Unassembled WGS sequence"/>
</dbReference>
<evidence type="ECO:0000256" key="3">
    <source>
        <dbReference type="ARBA" id="ARBA00022771"/>
    </source>
</evidence>
<keyword evidence="3 7" id="KW-0863">Zinc-finger</keyword>
<feature type="compositionally biased region" description="Low complexity" evidence="8">
    <location>
        <begin position="703"/>
        <end position="718"/>
    </location>
</feature>
<evidence type="ECO:0000256" key="7">
    <source>
        <dbReference type="PROSITE-ProRule" id="PRU00175"/>
    </source>
</evidence>
<dbReference type="Gene3D" id="3.30.40.10">
    <property type="entry name" value="Zinc/RING finger domain, C3HC4 (zinc finger)"/>
    <property type="match status" value="1"/>
</dbReference>
<dbReference type="SUPFAM" id="SSF57850">
    <property type="entry name" value="RING/U-box"/>
    <property type="match status" value="1"/>
</dbReference>
<dbReference type="Gene3D" id="3.40.50.10810">
    <property type="entry name" value="Tandem AAA-ATPase domain"/>
    <property type="match status" value="1"/>
</dbReference>
<evidence type="ECO:0000259" key="9">
    <source>
        <dbReference type="PROSITE" id="PS50089"/>
    </source>
</evidence>
<dbReference type="Pfam" id="PF26021">
    <property type="entry name" value="Ferritin_C144_05"/>
    <property type="match status" value="1"/>
</dbReference>
<dbReference type="InterPro" id="IPR049730">
    <property type="entry name" value="SNF2/RAD54-like_C"/>
</dbReference>
<reference evidence="10 11" key="1">
    <citation type="submission" date="2024-02" db="EMBL/GenBank/DDBJ databases">
        <title>De novo assembly and annotation of 12 fungi associated with fruit tree decline syndrome in Ontario, Canada.</title>
        <authorList>
            <person name="Sulman M."/>
            <person name="Ellouze W."/>
            <person name="Ilyukhin E."/>
        </authorList>
    </citation>
    <scope>NUCLEOTIDE SEQUENCE [LARGE SCALE GENOMIC DNA]</scope>
    <source>
        <strain evidence="10 11">M97-236</strain>
    </source>
</reference>
<comment type="caution">
    <text evidence="10">The sequence shown here is derived from an EMBL/GenBank/DDBJ whole genome shotgun (WGS) entry which is preliminary data.</text>
</comment>
<evidence type="ECO:0000313" key="10">
    <source>
        <dbReference type="EMBL" id="KAL1611195.1"/>
    </source>
</evidence>
<name>A0ABR3S3E7_9PLEO</name>
<evidence type="ECO:0000313" key="11">
    <source>
        <dbReference type="Proteomes" id="UP001521222"/>
    </source>
</evidence>
<keyword evidence="11" id="KW-1185">Reference proteome</keyword>
<dbReference type="Pfam" id="PF13920">
    <property type="entry name" value="zf-C3HC4_3"/>
    <property type="match status" value="1"/>
</dbReference>
<dbReference type="PROSITE" id="PS00518">
    <property type="entry name" value="ZF_RING_1"/>
    <property type="match status" value="1"/>
</dbReference>
<accession>A0ABR3S3E7</accession>
<keyword evidence="6" id="KW-0067">ATP-binding</keyword>
<protein>
    <recommendedName>
        <fullName evidence="9">RING-type domain-containing protein</fullName>
    </recommendedName>
</protein>
<dbReference type="InterPro" id="IPR059033">
    <property type="entry name" value="C144_05_dom"/>
</dbReference>
<evidence type="ECO:0000256" key="4">
    <source>
        <dbReference type="ARBA" id="ARBA00022801"/>
    </source>
</evidence>
<keyword evidence="4" id="KW-0378">Hydrolase</keyword>
<evidence type="ECO:0000256" key="6">
    <source>
        <dbReference type="ARBA" id="ARBA00022840"/>
    </source>
</evidence>
<dbReference type="SUPFAM" id="SSF52540">
    <property type="entry name" value="P-loop containing nucleoside triphosphate hydrolases"/>
    <property type="match status" value="1"/>
</dbReference>
<dbReference type="InterPro" id="IPR013083">
    <property type="entry name" value="Znf_RING/FYVE/PHD"/>
</dbReference>
<evidence type="ECO:0000256" key="2">
    <source>
        <dbReference type="ARBA" id="ARBA00022741"/>
    </source>
</evidence>
<dbReference type="InterPro" id="IPR052583">
    <property type="entry name" value="ATP-helicase/E3_Ub-Ligase"/>
</dbReference>
<feature type="region of interest" description="Disordered" evidence="8">
    <location>
        <begin position="890"/>
        <end position="916"/>
    </location>
</feature>